<accession>A0AAE3D0F8</accession>
<dbReference type="AlphaFoldDB" id="A0AAE3D0F8"/>
<sequence>MKKLIASLFAVSVLAATAAWADDEKSKEMSDSETGVESIAEEAEDAPAEIPNALKGDQMGTESADGGD</sequence>
<reference evidence="3" key="1">
    <citation type="submission" date="2021-08" db="EMBL/GenBank/DDBJ databases">
        <title>Hoeflea bacterium WL0058 sp. nov., isolated from the sediment.</title>
        <authorList>
            <person name="Wang L."/>
            <person name="Zhang D."/>
        </authorList>
    </citation>
    <scope>NUCLEOTIDE SEQUENCE</scope>
    <source>
        <strain evidence="3">WL0058</strain>
    </source>
</reference>
<dbReference type="RefSeq" id="WP_220227620.1">
    <property type="nucleotide sequence ID" value="NZ_JAICBX010000001.1"/>
</dbReference>
<name>A0AAE3D0F8_9HYPH</name>
<feature type="chain" id="PRO_5041985631" description="Secreted protein" evidence="2">
    <location>
        <begin position="22"/>
        <end position="68"/>
    </location>
</feature>
<dbReference type="Proteomes" id="UP001196509">
    <property type="component" value="Unassembled WGS sequence"/>
</dbReference>
<evidence type="ECO:0000313" key="3">
    <source>
        <dbReference type="EMBL" id="MBW8636982.1"/>
    </source>
</evidence>
<evidence type="ECO:0000256" key="2">
    <source>
        <dbReference type="SAM" id="SignalP"/>
    </source>
</evidence>
<dbReference type="EMBL" id="JAICBX010000001">
    <property type="protein sequence ID" value="MBW8636982.1"/>
    <property type="molecule type" value="Genomic_DNA"/>
</dbReference>
<protein>
    <recommendedName>
        <fullName evidence="5">Secreted protein</fullName>
    </recommendedName>
</protein>
<organism evidence="3 4">
    <name type="scientific">Flavimaribacter sediminis</name>
    <dbReference type="NCBI Taxonomy" id="2865987"/>
    <lineage>
        <taxon>Bacteria</taxon>
        <taxon>Pseudomonadati</taxon>
        <taxon>Pseudomonadota</taxon>
        <taxon>Alphaproteobacteria</taxon>
        <taxon>Hyphomicrobiales</taxon>
        <taxon>Rhizobiaceae</taxon>
        <taxon>Flavimaribacter</taxon>
    </lineage>
</organism>
<keyword evidence="4" id="KW-1185">Reference proteome</keyword>
<evidence type="ECO:0008006" key="5">
    <source>
        <dbReference type="Google" id="ProtNLM"/>
    </source>
</evidence>
<gene>
    <name evidence="3" type="ORF">K1W69_07260</name>
</gene>
<comment type="caution">
    <text evidence="3">The sequence shown here is derived from an EMBL/GenBank/DDBJ whole genome shotgun (WGS) entry which is preliminary data.</text>
</comment>
<evidence type="ECO:0000256" key="1">
    <source>
        <dbReference type="SAM" id="MobiDB-lite"/>
    </source>
</evidence>
<evidence type="ECO:0000313" key="4">
    <source>
        <dbReference type="Proteomes" id="UP001196509"/>
    </source>
</evidence>
<keyword evidence="2" id="KW-0732">Signal</keyword>
<proteinExistence type="predicted"/>
<feature type="region of interest" description="Disordered" evidence="1">
    <location>
        <begin position="20"/>
        <end position="68"/>
    </location>
</feature>
<feature type="signal peptide" evidence="2">
    <location>
        <begin position="1"/>
        <end position="21"/>
    </location>
</feature>